<evidence type="ECO:0000259" key="2">
    <source>
        <dbReference type="PROSITE" id="PS50234"/>
    </source>
</evidence>
<keyword evidence="1" id="KW-0812">Transmembrane</keyword>
<gene>
    <name evidence="3" type="ORF">MNBD_GAMMA22-1580</name>
</gene>
<name>A0A3B1AF56_9ZZZZ</name>
<evidence type="ECO:0000313" key="3">
    <source>
        <dbReference type="EMBL" id="VAW98602.1"/>
    </source>
</evidence>
<dbReference type="CDD" id="cd01467">
    <property type="entry name" value="vWA_BatA_type"/>
    <property type="match status" value="1"/>
</dbReference>
<dbReference type="PANTHER" id="PTHR22550">
    <property type="entry name" value="SPORE GERMINATION PROTEIN"/>
    <property type="match status" value="1"/>
</dbReference>
<organism evidence="3">
    <name type="scientific">hydrothermal vent metagenome</name>
    <dbReference type="NCBI Taxonomy" id="652676"/>
    <lineage>
        <taxon>unclassified sequences</taxon>
        <taxon>metagenomes</taxon>
        <taxon>ecological metagenomes</taxon>
    </lineage>
</organism>
<dbReference type="SMART" id="SM00327">
    <property type="entry name" value="VWA"/>
    <property type="match status" value="1"/>
</dbReference>
<feature type="transmembrane region" description="Helical" evidence="1">
    <location>
        <begin position="305"/>
        <end position="326"/>
    </location>
</feature>
<feature type="transmembrane region" description="Helical" evidence="1">
    <location>
        <begin position="58"/>
        <end position="75"/>
    </location>
</feature>
<keyword evidence="1" id="KW-1133">Transmembrane helix</keyword>
<dbReference type="Pfam" id="PF00092">
    <property type="entry name" value="VWA"/>
    <property type="match status" value="1"/>
</dbReference>
<dbReference type="AlphaFoldDB" id="A0A3B1AF56"/>
<protein>
    <submittedName>
        <fullName evidence="3">Aerotolerance protein BatA</fullName>
    </submittedName>
</protein>
<dbReference type="PROSITE" id="PS50234">
    <property type="entry name" value="VWFA"/>
    <property type="match status" value="1"/>
</dbReference>
<feature type="transmembrane region" description="Helical" evidence="1">
    <location>
        <begin position="6"/>
        <end position="23"/>
    </location>
</feature>
<dbReference type="InterPro" id="IPR036465">
    <property type="entry name" value="vWFA_dom_sf"/>
</dbReference>
<feature type="domain" description="VWFA" evidence="2">
    <location>
        <begin position="92"/>
        <end position="289"/>
    </location>
</feature>
<reference evidence="3" key="1">
    <citation type="submission" date="2018-06" db="EMBL/GenBank/DDBJ databases">
        <authorList>
            <person name="Zhirakovskaya E."/>
        </authorList>
    </citation>
    <scope>NUCLEOTIDE SEQUENCE</scope>
</reference>
<accession>A0A3B1AF56</accession>
<dbReference type="SUPFAM" id="SSF53300">
    <property type="entry name" value="vWA-like"/>
    <property type="match status" value="1"/>
</dbReference>
<proteinExistence type="predicted"/>
<dbReference type="InterPro" id="IPR033881">
    <property type="entry name" value="vWA_BatA_type"/>
</dbReference>
<keyword evidence="1" id="KW-0472">Membrane</keyword>
<sequence length="338" mass="37404">MLSFEWIWLSLALPLPIIIRYFVTMAVQSQEAALKIPFSQEYRSNFTSTVSISVSKPLFRVLMILIWISLVASSMRPQWLGEAIELPVSGRDLMLAVDLSGSMETADFELNGNMVDRLTAIKSVASQFIQRRVGDRIGLILFGTQAYLQVPLTFDRDTVTELLNESALGLAGDSTAIGDAIGLAVKRLSSQSVESRVLILLTDGANTAGELTPIKSAELAAVRKLKIYTIGVGADKMMVRSLFGNRTVNPSSSLDEKTLTTIAESTGGHYYRARNTQALQKIYEILDELEPVEKDKQTFRPMSELYMWPLAASFVMALLLLLLQNLPSFSLVKGKRDE</sequence>
<dbReference type="EMBL" id="UOFS01000038">
    <property type="protein sequence ID" value="VAW98602.1"/>
    <property type="molecule type" value="Genomic_DNA"/>
</dbReference>
<dbReference type="InterPro" id="IPR002035">
    <property type="entry name" value="VWF_A"/>
</dbReference>
<dbReference type="PANTHER" id="PTHR22550:SF18">
    <property type="entry name" value="VWFA DOMAIN-CONTAINING PROTEIN"/>
    <property type="match status" value="1"/>
</dbReference>
<evidence type="ECO:0000256" key="1">
    <source>
        <dbReference type="SAM" id="Phobius"/>
    </source>
</evidence>
<dbReference type="Gene3D" id="3.40.50.410">
    <property type="entry name" value="von Willebrand factor, type A domain"/>
    <property type="match status" value="1"/>
</dbReference>
<dbReference type="InterPro" id="IPR050768">
    <property type="entry name" value="UPF0353/GerABKA_families"/>
</dbReference>